<dbReference type="AlphaFoldDB" id="K3WXL7"/>
<dbReference type="SMART" id="SM00312">
    <property type="entry name" value="PX"/>
    <property type="match status" value="1"/>
</dbReference>
<dbReference type="EMBL" id="GL376615">
    <property type="status" value="NOT_ANNOTATED_CDS"/>
    <property type="molecule type" value="Genomic_DNA"/>
</dbReference>
<dbReference type="Gene3D" id="3.30.1520.10">
    <property type="entry name" value="Phox-like domain"/>
    <property type="match status" value="1"/>
</dbReference>
<dbReference type="Pfam" id="PF00787">
    <property type="entry name" value="PX"/>
    <property type="match status" value="1"/>
</dbReference>
<evidence type="ECO:0000313" key="4">
    <source>
        <dbReference type="Proteomes" id="UP000019132"/>
    </source>
</evidence>
<dbReference type="InParanoid" id="K3WXL7"/>
<reference evidence="4" key="2">
    <citation type="submission" date="2010-04" db="EMBL/GenBank/DDBJ databases">
        <authorList>
            <person name="Buell R."/>
            <person name="Hamilton J."/>
            <person name="Hostetler J."/>
        </authorList>
    </citation>
    <scope>NUCLEOTIDE SEQUENCE [LARGE SCALE GENOMIC DNA]</scope>
    <source>
        <strain evidence="4">DAOM:BR144</strain>
    </source>
</reference>
<dbReference type="PROSITE" id="PS50195">
    <property type="entry name" value="PX"/>
    <property type="match status" value="1"/>
</dbReference>
<dbReference type="STRING" id="431595.K3WXL7"/>
<dbReference type="eggNOG" id="KOG0690">
    <property type="taxonomic scope" value="Eukaryota"/>
</dbReference>
<feature type="domain" description="PX" evidence="2">
    <location>
        <begin position="1"/>
        <end position="113"/>
    </location>
</feature>
<dbReference type="CDD" id="cd06093">
    <property type="entry name" value="PX_domain"/>
    <property type="match status" value="1"/>
</dbReference>
<protein>
    <recommendedName>
        <fullName evidence="2">PX domain-containing protein</fullName>
    </recommendedName>
</protein>
<dbReference type="SUPFAM" id="SSF64268">
    <property type="entry name" value="PX domain"/>
    <property type="match status" value="1"/>
</dbReference>
<reference evidence="3" key="3">
    <citation type="submission" date="2015-02" db="UniProtKB">
        <authorList>
            <consortium name="EnsemblProtists"/>
        </authorList>
    </citation>
    <scope>IDENTIFICATION</scope>
    <source>
        <strain evidence="3">DAOM BR144</strain>
    </source>
</reference>
<keyword evidence="4" id="KW-1185">Reference proteome</keyword>
<evidence type="ECO:0000313" key="3">
    <source>
        <dbReference type="EnsemblProtists" id="PYU1_T009715"/>
    </source>
</evidence>
<evidence type="ECO:0000259" key="2">
    <source>
        <dbReference type="PROSITE" id="PS50195"/>
    </source>
</evidence>
<dbReference type="HOGENOM" id="CLU_1672761_0_0_1"/>
<reference evidence="4" key="1">
    <citation type="journal article" date="2010" name="Genome Biol.">
        <title>Genome sequence of the necrotrophic plant pathogen Pythium ultimum reveals original pathogenicity mechanisms and effector repertoire.</title>
        <authorList>
            <person name="Levesque C.A."/>
            <person name="Brouwer H."/>
            <person name="Cano L."/>
            <person name="Hamilton J.P."/>
            <person name="Holt C."/>
            <person name="Huitema E."/>
            <person name="Raffaele S."/>
            <person name="Robideau G.P."/>
            <person name="Thines M."/>
            <person name="Win J."/>
            <person name="Zerillo M.M."/>
            <person name="Beakes G.W."/>
            <person name="Boore J.L."/>
            <person name="Busam D."/>
            <person name="Dumas B."/>
            <person name="Ferriera S."/>
            <person name="Fuerstenberg S.I."/>
            <person name="Gachon C.M."/>
            <person name="Gaulin E."/>
            <person name="Govers F."/>
            <person name="Grenville-Briggs L."/>
            <person name="Horner N."/>
            <person name="Hostetler J."/>
            <person name="Jiang R.H."/>
            <person name="Johnson J."/>
            <person name="Krajaejun T."/>
            <person name="Lin H."/>
            <person name="Meijer H.J."/>
            <person name="Moore B."/>
            <person name="Morris P."/>
            <person name="Phuntmart V."/>
            <person name="Puiu D."/>
            <person name="Shetty J."/>
            <person name="Stajich J.E."/>
            <person name="Tripathy S."/>
            <person name="Wawra S."/>
            <person name="van West P."/>
            <person name="Whitty B.R."/>
            <person name="Coutinho P.M."/>
            <person name="Henrissat B."/>
            <person name="Martin F."/>
            <person name="Thomas P.D."/>
            <person name="Tyler B.M."/>
            <person name="De Vries R.P."/>
            <person name="Kamoun S."/>
            <person name="Yandell M."/>
            <person name="Tisserat N."/>
            <person name="Buell C.R."/>
        </authorList>
    </citation>
    <scope>NUCLEOTIDE SEQUENCE</scope>
    <source>
        <strain evidence="4">DAOM:BR144</strain>
    </source>
</reference>
<feature type="region of interest" description="Disordered" evidence="1">
    <location>
        <begin position="146"/>
        <end position="179"/>
    </location>
</feature>
<feature type="compositionally biased region" description="Basic and acidic residues" evidence="1">
    <location>
        <begin position="149"/>
        <end position="163"/>
    </location>
</feature>
<feature type="compositionally biased region" description="Basic residues" evidence="1">
    <location>
        <begin position="169"/>
        <end position="179"/>
    </location>
</feature>
<dbReference type="GO" id="GO:0035091">
    <property type="term" value="F:phosphatidylinositol binding"/>
    <property type="evidence" value="ECO:0007669"/>
    <property type="project" value="InterPro"/>
</dbReference>
<sequence>MATLSVFVSGYGVLRDSHYPDNVVFYVTVQQGGHNSWTVYRRYESFQRLSSQLLMMFAGIPPCPPRSFDARNPESVERGRVELSMWIIQLLHHHPIYTSHVFIDFVSAEANIPPPGLQPANSVVGHSANTRNNIGELDMDEMFDSAADDDAHGHDELHEDDNGVPHQHQQYHHMHHTNL</sequence>
<accession>K3WXL7</accession>
<dbReference type="Proteomes" id="UP000019132">
    <property type="component" value="Unassembled WGS sequence"/>
</dbReference>
<proteinExistence type="predicted"/>
<dbReference type="InterPro" id="IPR036871">
    <property type="entry name" value="PX_dom_sf"/>
</dbReference>
<dbReference type="EnsemblProtists" id="PYU1_T009715">
    <property type="protein sequence ID" value="PYU1_T009715"/>
    <property type="gene ID" value="PYU1_G009697"/>
</dbReference>
<evidence type="ECO:0000256" key="1">
    <source>
        <dbReference type="SAM" id="MobiDB-lite"/>
    </source>
</evidence>
<name>K3WXL7_GLOUD</name>
<dbReference type="VEuPathDB" id="FungiDB:PYU1_G009697"/>
<dbReference type="InterPro" id="IPR001683">
    <property type="entry name" value="PX_dom"/>
</dbReference>
<organism evidence="3 4">
    <name type="scientific">Globisporangium ultimum (strain ATCC 200006 / CBS 805.95 / DAOM BR144)</name>
    <name type="common">Pythium ultimum</name>
    <dbReference type="NCBI Taxonomy" id="431595"/>
    <lineage>
        <taxon>Eukaryota</taxon>
        <taxon>Sar</taxon>
        <taxon>Stramenopiles</taxon>
        <taxon>Oomycota</taxon>
        <taxon>Peronosporomycetes</taxon>
        <taxon>Pythiales</taxon>
        <taxon>Pythiaceae</taxon>
        <taxon>Globisporangium</taxon>
    </lineage>
</organism>